<reference evidence="1 2" key="1">
    <citation type="submission" date="2023-11" db="EMBL/GenBank/DDBJ databases">
        <title>MicrobeMod: A computational toolkit for identifying prokaryotic methylation and restriction-modification with nanopore sequencing.</title>
        <authorList>
            <person name="Crits-Christoph A."/>
            <person name="Kang S.C."/>
            <person name="Lee H."/>
            <person name="Ostrov N."/>
        </authorList>
    </citation>
    <scope>NUCLEOTIDE SEQUENCE [LARGE SCALE GENOMIC DNA]</scope>
    <source>
        <strain evidence="1 2">ATCC 14820</strain>
    </source>
</reference>
<evidence type="ECO:0000313" key="2">
    <source>
        <dbReference type="Proteomes" id="UP001279660"/>
    </source>
</evidence>
<keyword evidence="2" id="KW-1185">Reference proteome</keyword>
<organism evidence="1 2">
    <name type="scientific">Sphingomonas echinoides</name>
    <dbReference type="NCBI Taxonomy" id="59803"/>
    <lineage>
        <taxon>Bacteria</taxon>
        <taxon>Pseudomonadati</taxon>
        <taxon>Pseudomonadota</taxon>
        <taxon>Alphaproteobacteria</taxon>
        <taxon>Sphingomonadales</taxon>
        <taxon>Sphingomonadaceae</taxon>
        <taxon>Sphingomonas</taxon>
    </lineage>
</organism>
<gene>
    <name evidence="1" type="ORF">SIL82_16570</name>
</gene>
<sequence>MAEWLYEAGIGEARAALVEHGTILEARLAPDRPGPALGAVLAARLVEITVKGREGRVAFAGGEALLSPLPPGITQGAALTVELVREAIPEPGRAKLPRCAPAEGPERAGPTLLERITATGVPVRICHAHEPDHLEAAGWSEVLEEALTGDIVFSGPVGGALRMSPTPAMTLFDVDGYPPLDPLALAAARAVAAAIVRLDIGGSIGVDFPTLQGKAARAAVDAALDAGIPQPFERTAMNGFGFVQIIRRRPRASLPELLRADPAAAQARALLRRIERTPPPVPAHNRVSVAVQKVLQANPHWIAELARRTGVTPIFEVA</sequence>
<dbReference type="Proteomes" id="UP001279660">
    <property type="component" value="Unassembled WGS sequence"/>
</dbReference>
<dbReference type="EMBL" id="JAWXXV010000001">
    <property type="protein sequence ID" value="MDX5985871.1"/>
    <property type="molecule type" value="Genomic_DNA"/>
</dbReference>
<protein>
    <submittedName>
        <fullName evidence="1">Ribonuclease</fullName>
    </submittedName>
</protein>
<evidence type="ECO:0000313" key="1">
    <source>
        <dbReference type="EMBL" id="MDX5985871.1"/>
    </source>
</evidence>
<comment type="caution">
    <text evidence="1">The sequence shown here is derived from an EMBL/GenBank/DDBJ whole genome shotgun (WGS) entry which is preliminary data.</text>
</comment>
<proteinExistence type="predicted"/>
<accession>A0ABU4PNZ0</accession>
<dbReference type="RefSeq" id="WP_010407226.1">
    <property type="nucleotide sequence ID" value="NZ_JAWXXV010000001.1"/>
</dbReference>
<name>A0ABU4PNZ0_9SPHN</name>